<dbReference type="AlphaFoldDB" id="A0A1H9K642"/>
<evidence type="ECO:0000313" key="1">
    <source>
        <dbReference type="EMBL" id="SEQ94393.1"/>
    </source>
</evidence>
<keyword evidence="2" id="KW-1185">Reference proteome</keyword>
<gene>
    <name evidence="1" type="ORF">SAMN05444355_105171</name>
</gene>
<sequence length="166" mass="19510">MKKSFLLYAFIILVLMNVFTYSFYSSEVSFEQKRYEKTTKKLKDSLNSITAKLNDANYFSLEKNENAQNYFESGDSEKMIKYEELIPYVTEKLLDFNTNPKGNPYVGQDQIGAHKFIINKVKILNHRWIIADYSDGEIWGEVLLKYFVNSDESISFEVNQTLLYQK</sequence>
<dbReference type="Proteomes" id="UP000183658">
    <property type="component" value="Unassembled WGS sequence"/>
</dbReference>
<dbReference type="OrthoDB" id="1451701at2"/>
<accession>A0A1H9K642</accession>
<name>A0A1H9K642_FLAFI</name>
<reference evidence="2" key="1">
    <citation type="submission" date="2016-10" db="EMBL/GenBank/DDBJ databases">
        <authorList>
            <person name="Varghese N."/>
            <person name="Submissions S."/>
        </authorList>
    </citation>
    <scope>NUCLEOTIDE SEQUENCE [LARGE SCALE GENOMIC DNA]</scope>
    <source>
        <strain evidence="2">DSM 15719</strain>
    </source>
</reference>
<protein>
    <recommendedName>
        <fullName evidence="3">Hydrolase</fullName>
    </recommendedName>
</protein>
<dbReference type="EMBL" id="FOFZ01000005">
    <property type="protein sequence ID" value="SEQ94393.1"/>
    <property type="molecule type" value="Genomic_DNA"/>
</dbReference>
<dbReference type="RefSeq" id="WP_074723181.1">
    <property type="nucleotide sequence ID" value="NZ_CBCRVS010000004.1"/>
</dbReference>
<proteinExistence type="predicted"/>
<evidence type="ECO:0008006" key="3">
    <source>
        <dbReference type="Google" id="ProtNLM"/>
    </source>
</evidence>
<evidence type="ECO:0000313" key="2">
    <source>
        <dbReference type="Proteomes" id="UP000183658"/>
    </source>
</evidence>
<organism evidence="1 2">
    <name type="scientific">Flavobacterium frigoris</name>
    <dbReference type="NCBI Taxonomy" id="229204"/>
    <lineage>
        <taxon>Bacteria</taxon>
        <taxon>Pseudomonadati</taxon>
        <taxon>Bacteroidota</taxon>
        <taxon>Flavobacteriia</taxon>
        <taxon>Flavobacteriales</taxon>
        <taxon>Flavobacteriaceae</taxon>
        <taxon>Flavobacterium</taxon>
    </lineage>
</organism>